<dbReference type="AlphaFoldDB" id="A0A3E0ECY8"/>
<proteinExistence type="predicted"/>
<accession>A0A3E0ECY8</accession>
<sequence length="56" mass="6368">MKNRTEKNLKKIIHSIPIKDSYYGLIIIKNSQNYFCNSPEKSVLTSFPAKPSATPL</sequence>
<protein>
    <submittedName>
        <fullName evidence="1">Uncharacterized protein</fullName>
    </submittedName>
</protein>
<name>A0A3E0ECY8_9FLAO</name>
<comment type="caution">
    <text evidence="1">The sequence shown here is derived from an EMBL/GenBank/DDBJ whole genome shotgun (WGS) entry which is preliminary data.</text>
</comment>
<evidence type="ECO:0000313" key="1">
    <source>
        <dbReference type="EMBL" id="REG96111.1"/>
    </source>
</evidence>
<reference evidence="1 2" key="1">
    <citation type="submission" date="2018-08" db="EMBL/GenBank/DDBJ databases">
        <title>Genomic Encyclopedia of Archaeal and Bacterial Type Strains, Phase II (KMG-II): from individual species to whole genera.</title>
        <authorList>
            <person name="Goeker M."/>
        </authorList>
    </citation>
    <scope>NUCLEOTIDE SEQUENCE [LARGE SCALE GENOMIC DNA]</scope>
    <source>
        <strain evidence="1 2">DSM 100880</strain>
    </source>
</reference>
<keyword evidence="2" id="KW-1185">Reference proteome</keyword>
<dbReference type="Proteomes" id="UP000257136">
    <property type="component" value="Unassembled WGS sequence"/>
</dbReference>
<gene>
    <name evidence="1" type="ORF">C8P67_11184</name>
</gene>
<evidence type="ECO:0000313" key="2">
    <source>
        <dbReference type="Proteomes" id="UP000257136"/>
    </source>
</evidence>
<organism evidence="1 2">
    <name type="scientific">Flavobacterium aquicola</name>
    <dbReference type="NCBI Taxonomy" id="1682742"/>
    <lineage>
        <taxon>Bacteria</taxon>
        <taxon>Pseudomonadati</taxon>
        <taxon>Bacteroidota</taxon>
        <taxon>Flavobacteriia</taxon>
        <taxon>Flavobacteriales</taxon>
        <taxon>Flavobacteriaceae</taxon>
        <taxon>Flavobacterium</taxon>
    </lineage>
</organism>
<dbReference type="EMBL" id="QUNI01000011">
    <property type="protein sequence ID" value="REG96111.1"/>
    <property type="molecule type" value="Genomic_DNA"/>
</dbReference>